<proteinExistence type="predicted"/>
<dbReference type="OrthoDB" id="7379951at2"/>
<dbReference type="AlphaFoldDB" id="A0A512NMP2"/>
<keyword evidence="2" id="KW-1185">Reference proteome</keyword>
<sequence>MTNGVRTVEKVLTEADVLIRFRLKEVGLDLPHLVIAATPDGEVVLRSNVDPDVLRSFSEDLKNIADELEASPRRDNQAH</sequence>
<accession>A0A512NMP2</accession>
<dbReference type="Proteomes" id="UP000321058">
    <property type="component" value="Unassembled WGS sequence"/>
</dbReference>
<protein>
    <submittedName>
        <fullName evidence="1">Uncharacterized protein</fullName>
    </submittedName>
</protein>
<evidence type="ECO:0000313" key="1">
    <source>
        <dbReference type="EMBL" id="GEP60234.1"/>
    </source>
</evidence>
<evidence type="ECO:0000313" key="2">
    <source>
        <dbReference type="Proteomes" id="UP000321058"/>
    </source>
</evidence>
<gene>
    <name evidence="1" type="ORF">RSO01_74000</name>
</gene>
<name>A0A512NMP2_9HYPH</name>
<dbReference type="RefSeq" id="WP_147155590.1">
    <property type="nucleotide sequence ID" value="NZ_BKAJ01000155.1"/>
</dbReference>
<dbReference type="EMBL" id="BKAJ01000155">
    <property type="protein sequence ID" value="GEP60234.1"/>
    <property type="molecule type" value="Genomic_DNA"/>
</dbReference>
<reference evidence="1 2" key="1">
    <citation type="submission" date="2019-07" db="EMBL/GenBank/DDBJ databases">
        <title>Whole genome shotgun sequence of Reyranella soli NBRC 108950.</title>
        <authorList>
            <person name="Hosoyama A."/>
            <person name="Uohara A."/>
            <person name="Ohji S."/>
            <person name="Ichikawa N."/>
        </authorList>
    </citation>
    <scope>NUCLEOTIDE SEQUENCE [LARGE SCALE GENOMIC DNA]</scope>
    <source>
        <strain evidence="1 2">NBRC 108950</strain>
    </source>
</reference>
<organism evidence="1 2">
    <name type="scientific">Reyranella soli</name>
    <dbReference type="NCBI Taxonomy" id="1230389"/>
    <lineage>
        <taxon>Bacteria</taxon>
        <taxon>Pseudomonadati</taxon>
        <taxon>Pseudomonadota</taxon>
        <taxon>Alphaproteobacteria</taxon>
        <taxon>Hyphomicrobiales</taxon>
        <taxon>Reyranellaceae</taxon>
        <taxon>Reyranella</taxon>
    </lineage>
</organism>
<comment type="caution">
    <text evidence="1">The sequence shown here is derived from an EMBL/GenBank/DDBJ whole genome shotgun (WGS) entry which is preliminary data.</text>
</comment>